<organism evidence="3 5">
    <name type="scientific">Corynebacterium curieae</name>
    <dbReference type="NCBI Taxonomy" id="2913500"/>
    <lineage>
        <taxon>Bacteria</taxon>
        <taxon>Bacillati</taxon>
        <taxon>Actinomycetota</taxon>
        <taxon>Actinomycetes</taxon>
        <taxon>Mycobacteriales</taxon>
        <taxon>Corynebacteriaceae</taxon>
        <taxon>Corynebacterium</taxon>
    </lineage>
</organism>
<protein>
    <submittedName>
        <fullName evidence="3">Choice-of-anchor M domain-containing protein</fullName>
    </submittedName>
</protein>
<evidence type="ECO:0000256" key="2">
    <source>
        <dbReference type="SAM" id="Phobius"/>
    </source>
</evidence>
<keyword evidence="2" id="KW-1133">Transmembrane helix</keyword>
<comment type="caution">
    <text evidence="3">The sequence shown here is derived from an EMBL/GenBank/DDBJ whole genome shotgun (WGS) entry which is preliminary data.</text>
</comment>
<dbReference type="EMBL" id="JAVBID010000014">
    <property type="protein sequence ID" value="MDV2424811.1"/>
    <property type="molecule type" value="Genomic_DNA"/>
</dbReference>
<keyword evidence="2" id="KW-0472">Membrane</keyword>
<dbReference type="InterPro" id="IPR022435">
    <property type="entry name" value="Surface-anchored_actinobac"/>
</dbReference>
<keyword evidence="2" id="KW-0812">Transmembrane</keyword>
<reference evidence="4 6" key="2">
    <citation type="submission" date="2023-08" db="EMBL/GenBank/DDBJ databases">
        <title>Genomic characterization of the C. tuberculostearicum species complex, a ubiquitous member of the human skin microbiome.</title>
        <authorList>
            <person name="Ahmed N."/>
            <person name="Deming C."/>
            <person name="Conlan S."/>
            <person name="Segre J."/>
        </authorList>
    </citation>
    <scope>NUCLEOTIDE SEQUENCE [LARGE SCALE GENOMIC DNA]</scope>
    <source>
        <strain evidence="4 6">CTNIH19</strain>
    </source>
</reference>
<evidence type="ECO:0000313" key="6">
    <source>
        <dbReference type="Proteomes" id="UP001185631"/>
    </source>
</evidence>
<name>A0A9X3MBZ8_9CORY</name>
<reference evidence="3" key="1">
    <citation type="submission" date="2022-02" db="EMBL/GenBank/DDBJ databases">
        <title>Corynebacterium sp. from urogenital microbiome.</title>
        <authorList>
            <person name="Cappelli E.A."/>
            <person name="Ribeiro T.G."/>
            <person name="Peixe L."/>
        </authorList>
    </citation>
    <scope>NUCLEOTIDE SEQUENCE</scope>
    <source>
        <strain evidence="3">C8Ua_181</strain>
    </source>
</reference>
<feature type="region of interest" description="Disordered" evidence="1">
    <location>
        <begin position="220"/>
        <end position="284"/>
    </location>
</feature>
<evidence type="ECO:0000313" key="4">
    <source>
        <dbReference type="EMBL" id="MDV2424811.1"/>
    </source>
</evidence>
<dbReference type="NCBIfam" id="NF038134">
    <property type="entry name" value="choice_anch_M"/>
    <property type="match status" value="2"/>
</dbReference>
<dbReference type="InterPro" id="IPR006311">
    <property type="entry name" value="TAT_signal"/>
</dbReference>
<keyword evidence="6" id="KW-1185">Reference proteome</keyword>
<evidence type="ECO:0000256" key="1">
    <source>
        <dbReference type="SAM" id="MobiDB-lite"/>
    </source>
</evidence>
<accession>A0A9X3MBZ8</accession>
<dbReference type="Proteomes" id="UP001146430">
    <property type="component" value="Unassembled WGS sequence"/>
</dbReference>
<evidence type="ECO:0000313" key="5">
    <source>
        <dbReference type="Proteomes" id="UP001146430"/>
    </source>
</evidence>
<feature type="transmembrane region" description="Helical" evidence="2">
    <location>
        <begin position="504"/>
        <end position="528"/>
    </location>
</feature>
<feature type="region of interest" description="Disordered" evidence="1">
    <location>
        <begin position="464"/>
        <end position="495"/>
    </location>
</feature>
<sequence>MLRSLSSSPRRTLLRRRYISVLAAVFAAVLAFFSPGAALAFDEVFDSGHVDAFYVTAPSGKLHLSMKEDITGSGVPRSGDDVALKVVEDAWSDATEAVPEIGQPTYFLPQTQDQRIIWPGWDTQPARDGGFDNVDLEFAEVSGPGSVYVFETSGFGDVKAVTDSGSMELTSGEVINQPIPAHRHVNWAFSEAGAYTMTVRAHSNGESSNAVTYTWEVGDSGDASTSGRAADSGGATTDQEAASTKQPADKSDAKASDTSGAATDEECTAGIIPQIKDDTVSPSEWRDADGATFYLSDKSSVNLPQEVGPVPAGQAWMIGSTQVEGVPWLGANTQSPSMRENIPGDVTWELVGFRGPGPMMVYSQGGLGKIVGDEWFRGNAEAVEGTYSIAPNTHVHPNWVFGAQGTYDVTIRQVAKTSEGKQIAGEATLHFVVGGDKPAEAFDNGHFDLGAAVNPNGGDCGNGAATGGASASESGSAAHAGSENGQSAQAQGTGGSLANTGTPIVPLGIGALGLGMLFLGLGIARLAVAKAAD</sequence>
<evidence type="ECO:0000313" key="3">
    <source>
        <dbReference type="EMBL" id="MCZ9307935.1"/>
    </source>
</evidence>
<dbReference type="NCBIfam" id="TIGR03769">
    <property type="entry name" value="P_ac_wall_RPT"/>
    <property type="match status" value="2"/>
</dbReference>
<proteinExistence type="predicted"/>
<dbReference type="PROSITE" id="PS51318">
    <property type="entry name" value="TAT"/>
    <property type="match status" value="1"/>
</dbReference>
<feature type="compositionally biased region" description="Low complexity" evidence="1">
    <location>
        <begin position="467"/>
        <end position="491"/>
    </location>
</feature>
<feature type="compositionally biased region" description="Basic and acidic residues" evidence="1">
    <location>
        <begin position="275"/>
        <end position="284"/>
    </location>
</feature>
<dbReference type="EMBL" id="JAKMUU010000008">
    <property type="protein sequence ID" value="MCZ9307935.1"/>
    <property type="molecule type" value="Genomic_DNA"/>
</dbReference>
<dbReference type="RefSeq" id="WP_269947031.1">
    <property type="nucleotide sequence ID" value="NZ_JAKMUU010000008.1"/>
</dbReference>
<feature type="compositionally biased region" description="Polar residues" evidence="1">
    <location>
        <begin position="234"/>
        <end position="246"/>
    </location>
</feature>
<dbReference type="AlphaFoldDB" id="A0A9X3MBZ8"/>
<gene>
    <name evidence="3" type="ORF">L8V01_10690</name>
    <name evidence="4" type="ORF">RAE13_10405</name>
</gene>
<dbReference type="Proteomes" id="UP001185631">
    <property type="component" value="Unassembled WGS sequence"/>
</dbReference>